<feature type="transmembrane region" description="Helical" evidence="10">
    <location>
        <begin position="486"/>
        <end position="506"/>
    </location>
</feature>
<evidence type="ECO:0000256" key="2">
    <source>
        <dbReference type="ARBA" id="ARBA00005928"/>
    </source>
</evidence>
<dbReference type="AlphaFoldDB" id="A0A1S3D1U9"/>
<dbReference type="GO" id="GO:0102965">
    <property type="term" value="F:alcohol-forming long-chain fatty acyl-CoA reductase activity"/>
    <property type="evidence" value="ECO:0007669"/>
    <property type="project" value="UniProtKB-EC"/>
</dbReference>
<evidence type="ECO:0000256" key="7">
    <source>
        <dbReference type="ARBA" id="ARBA00023098"/>
    </source>
</evidence>
<dbReference type="SUPFAM" id="SSF51735">
    <property type="entry name" value="NAD(P)-binding Rossmann-fold domains"/>
    <property type="match status" value="1"/>
</dbReference>
<dbReference type="STRING" id="121845.A0A1S3D1U9"/>
<dbReference type="Proteomes" id="UP000079169">
    <property type="component" value="Unplaced"/>
</dbReference>
<feature type="domain" description="Fatty acyl-CoA reductase C-terminal" evidence="11">
    <location>
        <begin position="380"/>
        <end position="472"/>
    </location>
</feature>
<dbReference type="CDD" id="cd09071">
    <property type="entry name" value="FAR_C"/>
    <property type="match status" value="1"/>
</dbReference>
<keyword evidence="7 10" id="KW-0443">Lipid metabolism</keyword>
<evidence type="ECO:0000313" key="13">
    <source>
        <dbReference type="Proteomes" id="UP000079169"/>
    </source>
</evidence>
<gene>
    <name evidence="14" type="primary">LOC103509662</name>
</gene>
<evidence type="ECO:0000313" key="14">
    <source>
        <dbReference type="RefSeq" id="XP_008472509.1"/>
    </source>
</evidence>
<keyword evidence="10" id="KW-0560">Oxidoreductase</keyword>
<dbReference type="RefSeq" id="XP_008472509.1">
    <property type="nucleotide sequence ID" value="XM_008474287.3"/>
</dbReference>
<evidence type="ECO:0000256" key="10">
    <source>
        <dbReference type="RuleBase" id="RU363097"/>
    </source>
</evidence>
<dbReference type="OMA" id="YANNEWE"/>
<accession>A0A1S3D1U9</accession>
<evidence type="ECO:0000256" key="1">
    <source>
        <dbReference type="ARBA" id="ARBA00004141"/>
    </source>
</evidence>
<name>A0A1S3D1U9_DIACI</name>
<dbReference type="Pfam" id="PF03015">
    <property type="entry name" value="Sterile"/>
    <property type="match status" value="1"/>
</dbReference>
<dbReference type="Gene3D" id="3.40.50.720">
    <property type="entry name" value="NAD(P)-binding Rossmann-like Domain"/>
    <property type="match status" value="1"/>
</dbReference>
<dbReference type="FunFam" id="3.40.50.720:FF:000143">
    <property type="entry name" value="Fatty acyl-CoA reductase"/>
    <property type="match status" value="1"/>
</dbReference>
<keyword evidence="5 10" id="KW-0521">NADP</keyword>
<dbReference type="GO" id="GO:0016020">
    <property type="term" value="C:membrane"/>
    <property type="evidence" value="ECO:0007669"/>
    <property type="project" value="UniProtKB-SubCell"/>
</dbReference>
<reference evidence="14" key="1">
    <citation type="submission" date="2025-08" db="UniProtKB">
        <authorList>
            <consortium name="RefSeq"/>
        </authorList>
    </citation>
    <scope>IDENTIFICATION</scope>
</reference>
<dbReference type="EC" id="1.2.1.84" evidence="10"/>
<sequence>MKNIGGAPDLVTIPKELQALPDRIAKTYENKSIFLSGGSGFLGKVLIEKILRLEPNVKKIYLLMRTKKGKTPNQRVEELFESPVFDALKTLRGKSILQKIQVISGDITQLKLGISEIDKKELIDNVDIVYHVAATIRFDEPIKTAVILNTRGTRDMLELSKQMKNLKCFTYISTAYCHPSEKVLEERTYLPPDDPHQVILRAESMKEEDLEVFRQDILGEFPNSYAYTKCLAEGLVAECMELGMPCMILRPSIVVPIYKEPLPGWTDNINGPTGLLIGAGKGVIRSMYCKNTGMADFLPADVAINGVFLFTWDFLNSKESERKSVCNLTSNKDYKITWQEICDIGKDIVTSKIPFNSTLWYPGGTMTQSRLTHFICCLLFHWIPAYFLDAVILISGNKPCLVRIQERIHRGFDVFEYYANNEWEFKNGNLHQTRPKRNAREIVQYCVENDNVDIVKYFEKAVYGARYFLMKESPESLESARKKMKVMYALHITARCIFLALFLWFLSNNFHVFLKLGLFVRGLASLVFSSSADSTTSRVMTDL</sequence>
<dbReference type="PaxDb" id="121845-A0A1S3D1U9"/>
<dbReference type="GO" id="GO:0080019">
    <property type="term" value="F:alcohol-forming very long-chain fatty acyl-CoA reductase activity"/>
    <property type="evidence" value="ECO:0007669"/>
    <property type="project" value="InterPro"/>
</dbReference>
<dbReference type="InterPro" id="IPR033640">
    <property type="entry name" value="FAR_C"/>
</dbReference>
<keyword evidence="6 10" id="KW-1133">Transmembrane helix</keyword>
<dbReference type="InterPro" id="IPR013120">
    <property type="entry name" value="FAR_NAD-bd"/>
</dbReference>
<dbReference type="InterPro" id="IPR036291">
    <property type="entry name" value="NAD(P)-bd_dom_sf"/>
</dbReference>
<dbReference type="GO" id="GO:0035336">
    <property type="term" value="P:long-chain fatty-acyl-CoA metabolic process"/>
    <property type="evidence" value="ECO:0007669"/>
    <property type="project" value="TreeGrafter"/>
</dbReference>
<dbReference type="KEGG" id="dci:103509662"/>
<evidence type="ECO:0000256" key="8">
    <source>
        <dbReference type="ARBA" id="ARBA00023136"/>
    </source>
</evidence>
<evidence type="ECO:0000256" key="6">
    <source>
        <dbReference type="ARBA" id="ARBA00022989"/>
    </source>
</evidence>
<dbReference type="InterPro" id="IPR026055">
    <property type="entry name" value="FAR"/>
</dbReference>
<keyword evidence="13" id="KW-1185">Reference proteome</keyword>
<evidence type="ECO:0000259" key="12">
    <source>
        <dbReference type="Pfam" id="PF07993"/>
    </source>
</evidence>
<evidence type="ECO:0000259" key="11">
    <source>
        <dbReference type="Pfam" id="PF03015"/>
    </source>
</evidence>
<dbReference type="PANTHER" id="PTHR11011:SF61">
    <property type="entry name" value="FATTY ACYL-COA REDUCTASE"/>
    <property type="match status" value="1"/>
</dbReference>
<dbReference type="GeneID" id="103509662"/>
<comment type="similarity">
    <text evidence="2 10">Belongs to the fatty acyl-CoA reductase family.</text>
</comment>
<dbReference type="GO" id="GO:0005777">
    <property type="term" value="C:peroxisome"/>
    <property type="evidence" value="ECO:0007669"/>
    <property type="project" value="TreeGrafter"/>
</dbReference>
<proteinExistence type="inferred from homology"/>
<keyword evidence="8 10" id="KW-0472">Membrane</keyword>
<keyword evidence="4 10" id="KW-0812">Transmembrane</keyword>
<dbReference type="PANTHER" id="PTHR11011">
    <property type="entry name" value="MALE STERILITY PROTEIN 2-RELATED"/>
    <property type="match status" value="1"/>
</dbReference>
<comment type="function">
    <text evidence="10">Catalyzes the reduction of fatty acyl-CoA to fatty alcohols.</text>
</comment>
<feature type="transmembrane region" description="Helical" evidence="10">
    <location>
        <begin position="371"/>
        <end position="394"/>
    </location>
</feature>
<evidence type="ECO:0000256" key="9">
    <source>
        <dbReference type="ARBA" id="ARBA00052530"/>
    </source>
</evidence>
<evidence type="ECO:0000256" key="5">
    <source>
        <dbReference type="ARBA" id="ARBA00022857"/>
    </source>
</evidence>
<feature type="domain" description="Thioester reductase (TE)" evidence="12">
    <location>
        <begin position="35"/>
        <end position="305"/>
    </location>
</feature>
<dbReference type="CDD" id="cd05236">
    <property type="entry name" value="FAR-N_SDR_e"/>
    <property type="match status" value="1"/>
</dbReference>
<comment type="catalytic activity">
    <reaction evidence="9 10">
        <text>a long-chain fatty acyl-CoA + 2 NADPH + 2 H(+) = a long-chain primary fatty alcohol + 2 NADP(+) + CoA</text>
        <dbReference type="Rhea" id="RHEA:52716"/>
        <dbReference type="ChEBI" id="CHEBI:15378"/>
        <dbReference type="ChEBI" id="CHEBI:57287"/>
        <dbReference type="ChEBI" id="CHEBI:57783"/>
        <dbReference type="ChEBI" id="CHEBI:58349"/>
        <dbReference type="ChEBI" id="CHEBI:77396"/>
        <dbReference type="ChEBI" id="CHEBI:83139"/>
        <dbReference type="EC" id="1.2.1.84"/>
    </reaction>
</comment>
<keyword evidence="3 10" id="KW-0444">Lipid biosynthesis</keyword>
<protein>
    <recommendedName>
        <fullName evidence="10">Fatty acyl-CoA reductase</fullName>
        <ecNumber evidence="10">1.2.1.84</ecNumber>
    </recommendedName>
</protein>
<evidence type="ECO:0000256" key="3">
    <source>
        <dbReference type="ARBA" id="ARBA00022516"/>
    </source>
</evidence>
<dbReference type="Pfam" id="PF07993">
    <property type="entry name" value="NAD_binding_4"/>
    <property type="match status" value="1"/>
</dbReference>
<comment type="subcellular location">
    <subcellularLocation>
        <location evidence="1">Membrane</location>
        <topology evidence="1">Multi-pass membrane protein</topology>
    </subcellularLocation>
</comment>
<evidence type="ECO:0000256" key="4">
    <source>
        <dbReference type="ARBA" id="ARBA00022692"/>
    </source>
</evidence>
<organism evidence="13 14">
    <name type="scientific">Diaphorina citri</name>
    <name type="common">Asian citrus psyllid</name>
    <dbReference type="NCBI Taxonomy" id="121845"/>
    <lineage>
        <taxon>Eukaryota</taxon>
        <taxon>Metazoa</taxon>
        <taxon>Ecdysozoa</taxon>
        <taxon>Arthropoda</taxon>
        <taxon>Hexapoda</taxon>
        <taxon>Insecta</taxon>
        <taxon>Pterygota</taxon>
        <taxon>Neoptera</taxon>
        <taxon>Paraneoptera</taxon>
        <taxon>Hemiptera</taxon>
        <taxon>Sternorrhyncha</taxon>
        <taxon>Psylloidea</taxon>
        <taxon>Psyllidae</taxon>
        <taxon>Diaphorininae</taxon>
        <taxon>Diaphorina</taxon>
    </lineage>
</organism>